<sequence length="336" mass="39862">MNINELMDLKIDYAFKQLFGNPKNKRITIEFLNAMLERTDREKISDVQFENTLLSKEHLEDKESRLDILARTTNDELINIEIQFNNKFNMVKRSIYYWARVFSDQLQKGQGYINLRPVIMINIVNYNLFRRETKKFHTTFHLYEDKDAFQLTNDMEFHFVEIPKLLVQWKQERLNPRDDLLARWLLLLGTVDKKEKKAYKDILSELEAIALKDEVLRDALYSWEELSADRQKRYEYEARLKKYLDEISFIEEQEYRYKQGMEKALKDGMEKGIEQGLQKGMQQGIEQGIEKGKQQGEKEALKKVALGLSEEGVPLEMIVKLTGLTKEEVEQLVKNK</sequence>
<dbReference type="InterPro" id="IPR010106">
    <property type="entry name" value="RpnA"/>
</dbReference>
<dbReference type="AlphaFoldDB" id="A0A1S2LSN9"/>
<reference evidence="1 2" key="1">
    <citation type="submission" date="2016-10" db="EMBL/GenBank/DDBJ databases">
        <title>Draft genome sequences of four alkaliphilic bacteria belonging to the Anaerobacillus genus.</title>
        <authorList>
            <person name="Bassil N.M."/>
            <person name="Lloyd J.R."/>
        </authorList>
    </citation>
    <scope>NUCLEOTIDE SEQUENCE [LARGE SCALE GENOMIC DNA]</scope>
    <source>
        <strain evidence="1 2">DSM 15340</strain>
    </source>
</reference>
<dbReference type="PANTHER" id="PTHR41317:SF1">
    <property type="entry name" value="PD-(D_E)XK NUCLEASE FAMILY TRANSPOSASE"/>
    <property type="match status" value="1"/>
</dbReference>
<gene>
    <name evidence="1" type="ORF">BKP35_00605</name>
</gene>
<accession>A0A1S2LSN9</accession>
<dbReference type="Proteomes" id="UP000180098">
    <property type="component" value="Unassembled WGS sequence"/>
</dbReference>
<protein>
    <recommendedName>
        <fullName evidence="3">Transposase</fullName>
    </recommendedName>
</protein>
<dbReference type="EMBL" id="MLQQ01000001">
    <property type="protein sequence ID" value="OIJ15528.1"/>
    <property type="molecule type" value="Genomic_DNA"/>
</dbReference>
<comment type="caution">
    <text evidence="1">The sequence shown here is derived from an EMBL/GenBank/DDBJ whole genome shotgun (WGS) entry which is preliminary data.</text>
</comment>
<evidence type="ECO:0000313" key="1">
    <source>
        <dbReference type="EMBL" id="OIJ15528.1"/>
    </source>
</evidence>
<dbReference type="PANTHER" id="PTHR41317">
    <property type="entry name" value="PD-(D_E)XK NUCLEASE FAMILY TRANSPOSASE"/>
    <property type="match status" value="1"/>
</dbReference>
<dbReference type="Pfam" id="PF12784">
    <property type="entry name" value="PDDEXK_2"/>
    <property type="match status" value="1"/>
</dbReference>
<dbReference type="RefSeq" id="WP_071311453.1">
    <property type="nucleotide sequence ID" value="NZ_MLQQ01000001.1"/>
</dbReference>
<organism evidence="1 2">
    <name type="scientific">Anaerobacillus arseniciselenatis</name>
    <dbReference type="NCBI Taxonomy" id="85682"/>
    <lineage>
        <taxon>Bacteria</taxon>
        <taxon>Bacillati</taxon>
        <taxon>Bacillota</taxon>
        <taxon>Bacilli</taxon>
        <taxon>Bacillales</taxon>
        <taxon>Bacillaceae</taxon>
        <taxon>Anaerobacillus</taxon>
    </lineage>
</organism>
<dbReference type="NCBIfam" id="TIGR01784">
    <property type="entry name" value="T_den_put_tspse"/>
    <property type="match status" value="1"/>
</dbReference>
<proteinExistence type="predicted"/>
<keyword evidence="2" id="KW-1185">Reference proteome</keyword>
<evidence type="ECO:0008006" key="3">
    <source>
        <dbReference type="Google" id="ProtNLM"/>
    </source>
</evidence>
<name>A0A1S2LSN9_9BACI</name>
<dbReference type="OrthoDB" id="1097360at2"/>
<evidence type="ECO:0000313" key="2">
    <source>
        <dbReference type="Proteomes" id="UP000180098"/>
    </source>
</evidence>